<accession>A0ABT4GQQ3</accession>
<dbReference type="EMBL" id="JAMDMX010000251">
    <property type="protein sequence ID" value="MCY9698391.1"/>
    <property type="molecule type" value="Genomic_DNA"/>
</dbReference>
<dbReference type="Gene3D" id="3.30.565.10">
    <property type="entry name" value="Histidine kinase-like ATPase, C-terminal domain"/>
    <property type="match status" value="1"/>
</dbReference>
<feature type="non-terminal residue" evidence="1">
    <location>
        <position position="1"/>
    </location>
</feature>
<sequence>VCDNGVGLTVDQWEDIIHEENKGHHGIWNIHTRVELVYGQNYGLKLEPQEKGTYISVCFPIEHTTNYKIG</sequence>
<dbReference type="RefSeq" id="WP_412102624.1">
    <property type="nucleotide sequence ID" value="NZ_JAMDMX010000251.1"/>
</dbReference>
<comment type="caution">
    <text evidence="1">The sequence shown here is derived from an EMBL/GenBank/DDBJ whole genome shotgun (WGS) entry which is preliminary data.</text>
</comment>
<evidence type="ECO:0000313" key="1">
    <source>
        <dbReference type="EMBL" id="MCY9698391.1"/>
    </source>
</evidence>
<name>A0ABT4GQQ3_9BACL</name>
<dbReference type="Proteomes" id="UP001527099">
    <property type="component" value="Unassembled WGS sequence"/>
</dbReference>
<keyword evidence="2" id="KW-1185">Reference proteome</keyword>
<dbReference type="InterPro" id="IPR036890">
    <property type="entry name" value="HATPase_C_sf"/>
</dbReference>
<protein>
    <recommendedName>
        <fullName evidence="3">Sensor histidine kinase</fullName>
    </recommendedName>
</protein>
<gene>
    <name evidence="1" type="ORF">M5X19_36975</name>
</gene>
<proteinExistence type="predicted"/>
<reference evidence="1 2" key="1">
    <citation type="submission" date="2022-05" db="EMBL/GenBank/DDBJ databases">
        <title>Genome Sequencing of Bee-Associated Microbes.</title>
        <authorList>
            <person name="Dunlap C."/>
        </authorList>
    </citation>
    <scope>NUCLEOTIDE SEQUENCE [LARGE SCALE GENOMIC DNA]</scope>
    <source>
        <strain evidence="1 2">NRRL B-14421</strain>
    </source>
</reference>
<evidence type="ECO:0000313" key="2">
    <source>
        <dbReference type="Proteomes" id="UP001527099"/>
    </source>
</evidence>
<evidence type="ECO:0008006" key="3">
    <source>
        <dbReference type="Google" id="ProtNLM"/>
    </source>
</evidence>
<organism evidence="1 2">
    <name type="scientific">Paenibacillus alginolyticus</name>
    <dbReference type="NCBI Taxonomy" id="59839"/>
    <lineage>
        <taxon>Bacteria</taxon>
        <taxon>Bacillati</taxon>
        <taxon>Bacillota</taxon>
        <taxon>Bacilli</taxon>
        <taxon>Bacillales</taxon>
        <taxon>Paenibacillaceae</taxon>
        <taxon>Paenibacillus</taxon>
    </lineage>
</organism>